<dbReference type="GO" id="GO:0016407">
    <property type="term" value="F:acetyltransferase activity"/>
    <property type="evidence" value="ECO:0007669"/>
    <property type="project" value="InterPro"/>
</dbReference>
<keyword evidence="3" id="KW-0677">Repeat</keyword>
<dbReference type="GO" id="GO:0005829">
    <property type="term" value="C:cytosol"/>
    <property type="evidence" value="ECO:0007669"/>
    <property type="project" value="TreeGrafter"/>
</dbReference>
<evidence type="ECO:0000313" key="6">
    <source>
        <dbReference type="Proteomes" id="UP000028868"/>
    </source>
</evidence>
<dbReference type="CDD" id="cd03357">
    <property type="entry name" value="LbH_MAT_GAT"/>
    <property type="match status" value="1"/>
</dbReference>
<dbReference type="Pfam" id="PF12464">
    <property type="entry name" value="Mac"/>
    <property type="match status" value="1"/>
</dbReference>
<keyword evidence="6" id="KW-1185">Reference proteome</keyword>
<dbReference type="EMBL" id="CCDI010000004">
    <property type="protein sequence ID" value="CDQ24787.1"/>
    <property type="molecule type" value="Genomic_DNA"/>
</dbReference>
<accession>A0A059NZJ0</accession>
<evidence type="ECO:0000256" key="2">
    <source>
        <dbReference type="ARBA" id="ARBA00022679"/>
    </source>
</evidence>
<dbReference type="InterPro" id="IPR024688">
    <property type="entry name" value="Mac_dom"/>
</dbReference>
<evidence type="ECO:0000256" key="3">
    <source>
        <dbReference type="ARBA" id="ARBA00022737"/>
    </source>
</evidence>
<keyword evidence="2" id="KW-0808">Transferase</keyword>
<dbReference type="InterPro" id="IPR011004">
    <property type="entry name" value="Trimer_LpxA-like_sf"/>
</dbReference>
<gene>
    <name evidence="5" type="primary">maa</name>
    <name evidence="5" type="ORF">BN983_03084</name>
</gene>
<organism evidence="5 6">
    <name type="scientific">Halobacillus karajensis</name>
    <dbReference type="NCBI Taxonomy" id="195088"/>
    <lineage>
        <taxon>Bacteria</taxon>
        <taxon>Bacillati</taxon>
        <taxon>Bacillota</taxon>
        <taxon>Bacilli</taxon>
        <taxon>Bacillales</taxon>
        <taxon>Bacillaceae</taxon>
        <taxon>Halobacillus</taxon>
    </lineage>
</organism>
<dbReference type="SMART" id="SM01266">
    <property type="entry name" value="Mac"/>
    <property type="match status" value="1"/>
</dbReference>
<dbReference type="PANTHER" id="PTHR23416">
    <property type="entry name" value="SIALIC ACID SYNTHASE-RELATED"/>
    <property type="match status" value="1"/>
</dbReference>
<dbReference type="InterPro" id="IPR001451">
    <property type="entry name" value="Hexapep"/>
</dbReference>
<dbReference type="Gene3D" id="2.160.10.10">
    <property type="entry name" value="Hexapeptide repeat proteins"/>
    <property type="match status" value="1"/>
</dbReference>
<evidence type="ECO:0000313" key="5">
    <source>
        <dbReference type="EMBL" id="CDQ24787.1"/>
    </source>
</evidence>
<dbReference type="GO" id="GO:0008374">
    <property type="term" value="F:O-acyltransferase activity"/>
    <property type="evidence" value="ECO:0007669"/>
    <property type="project" value="TreeGrafter"/>
</dbReference>
<dbReference type="Proteomes" id="UP000028868">
    <property type="component" value="Unassembled WGS sequence"/>
</dbReference>
<sequence>MTEKEKMLAGEWYQSRDEELIVERSRARQLMNSLNQTKDTEEHYRKQLIDDLFGTIEGEIGLEPPFYCDYGYNIHVGDGFFANYNCVFLDVCEIRFGRRVLVGPNVQIYTATHPMNREMRASGLEAGRPISIGDDVWIGGSAVINPGVTIGDNVVVGAGAVVTKDIPSNVFVGGNPAKFIRHMD</sequence>
<dbReference type="AlphaFoldDB" id="A0A059NZJ0"/>
<evidence type="ECO:0000256" key="1">
    <source>
        <dbReference type="ARBA" id="ARBA00007274"/>
    </source>
</evidence>
<dbReference type="PANTHER" id="PTHR23416:SF23">
    <property type="entry name" value="ACETYLTRANSFERASE C18B11.09C-RELATED"/>
    <property type="match status" value="1"/>
</dbReference>
<proteinExistence type="inferred from homology"/>
<comment type="caution">
    <text evidence="5">The sequence shown here is derived from an EMBL/GenBank/DDBJ whole genome shotgun (WGS) entry which is preliminary data.</text>
</comment>
<reference evidence="5 6" key="2">
    <citation type="submission" date="2014-05" db="EMBL/GenBank/DDBJ databases">
        <title>Draft genome sequence of Halobacillus karajensis HK-03.</title>
        <authorList>
            <person name="Khelaifia S."/>
            <person name="Croce O."/>
            <person name="Lagier J.C."/>
            <person name="Raoult D."/>
        </authorList>
    </citation>
    <scope>NUCLEOTIDE SEQUENCE [LARGE SCALE GENOMIC DNA]</scope>
    <source>
        <strain evidence="5 6">HD-03</strain>
    </source>
</reference>
<dbReference type="InterPro" id="IPR018357">
    <property type="entry name" value="Hexapep_transf_CS"/>
</dbReference>
<name>A0A059NZJ0_9BACI</name>
<reference evidence="6" key="1">
    <citation type="submission" date="2014-03" db="EMBL/GenBank/DDBJ databases">
        <authorList>
            <person name="Urmite Genomes U."/>
        </authorList>
    </citation>
    <scope>NUCLEOTIDE SEQUENCE [LARGE SCALE GENOMIC DNA]</scope>
    <source>
        <strain evidence="6">HD-03</strain>
    </source>
</reference>
<dbReference type="RefSeq" id="WP_035510011.1">
    <property type="nucleotide sequence ID" value="NZ_CCDH010000003.1"/>
</dbReference>
<feature type="domain" description="Maltose/galactoside acetyltransferase" evidence="4">
    <location>
        <begin position="4"/>
        <end position="58"/>
    </location>
</feature>
<dbReference type="SUPFAM" id="SSF51161">
    <property type="entry name" value="Trimeric LpxA-like enzymes"/>
    <property type="match status" value="1"/>
</dbReference>
<dbReference type="PROSITE" id="PS00101">
    <property type="entry name" value="HEXAPEP_TRANSFERASES"/>
    <property type="match status" value="1"/>
</dbReference>
<evidence type="ECO:0000259" key="4">
    <source>
        <dbReference type="SMART" id="SM01266"/>
    </source>
</evidence>
<dbReference type="InterPro" id="IPR051159">
    <property type="entry name" value="Hexapeptide_acetyltransf"/>
</dbReference>
<dbReference type="FunFam" id="2.160.10.10:FF:000008">
    <property type="entry name" value="Maltose O-acetyltransferase"/>
    <property type="match status" value="1"/>
</dbReference>
<protein>
    <submittedName>
        <fullName evidence="5">Maltose O-acetyltransferase</fullName>
    </submittedName>
</protein>
<dbReference type="Pfam" id="PF14602">
    <property type="entry name" value="Hexapep_2"/>
    <property type="match status" value="1"/>
</dbReference>
<comment type="similarity">
    <text evidence="1">Belongs to the transferase hexapeptide repeat family.</text>
</comment>